<gene>
    <name evidence="4" type="ORF">ENUP19_0055G0087</name>
</gene>
<dbReference type="EMBL" id="BAAFRS010000055">
    <property type="protein sequence ID" value="GAB1220625.1"/>
    <property type="molecule type" value="Genomic_DNA"/>
</dbReference>
<dbReference type="InterPro" id="IPR002164">
    <property type="entry name" value="NAP_family"/>
</dbReference>
<proteinExistence type="inferred from homology"/>
<accession>A0ABQ0DCN2</accession>
<dbReference type="Gene3D" id="3.30.1120.90">
    <property type="entry name" value="Nucleosome assembly protein"/>
    <property type="match status" value="1"/>
</dbReference>
<reference evidence="4 5" key="1">
    <citation type="journal article" date="2019" name="PLoS Negl. Trop. Dis.">
        <title>Whole genome sequencing of Entamoeba nuttalli reveals mammalian host-related molecular signatures and a novel octapeptide-repeat surface protein.</title>
        <authorList>
            <person name="Tanaka M."/>
            <person name="Makiuchi T."/>
            <person name="Komiyama T."/>
            <person name="Shiina T."/>
            <person name="Osaki K."/>
            <person name="Tachibana H."/>
        </authorList>
    </citation>
    <scope>NUCLEOTIDE SEQUENCE [LARGE SCALE GENOMIC DNA]</scope>
    <source>
        <strain evidence="4 5">P19-061405</strain>
    </source>
</reference>
<dbReference type="Pfam" id="PF00956">
    <property type="entry name" value="NAP"/>
    <property type="match status" value="1"/>
</dbReference>
<protein>
    <recommendedName>
        <fullName evidence="6">Nucleosome assembly protein</fullName>
    </recommendedName>
</protein>
<dbReference type="Proteomes" id="UP001628156">
    <property type="component" value="Unassembled WGS sequence"/>
</dbReference>
<evidence type="ECO:0000313" key="4">
    <source>
        <dbReference type="EMBL" id="GAB1220625.1"/>
    </source>
</evidence>
<evidence type="ECO:0000256" key="3">
    <source>
        <dbReference type="SAM" id="MobiDB-lite"/>
    </source>
</evidence>
<organism evidence="4 5">
    <name type="scientific">Entamoeba nuttalli</name>
    <dbReference type="NCBI Taxonomy" id="412467"/>
    <lineage>
        <taxon>Eukaryota</taxon>
        <taxon>Amoebozoa</taxon>
        <taxon>Evosea</taxon>
        <taxon>Archamoebae</taxon>
        <taxon>Mastigamoebida</taxon>
        <taxon>Entamoebidae</taxon>
        <taxon>Entamoeba</taxon>
    </lineage>
</organism>
<evidence type="ECO:0000256" key="1">
    <source>
        <dbReference type="ARBA" id="ARBA00009947"/>
    </source>
</evidence>
<comment type="similarity">
    <text evidence="1 2">Belongs to the nucleosome assembly protein (NAP) family.</text>
</comment>
<sequence length="278" mass="32910">MNLIIAKMVEHLDQEQENKYSEMIAKFGKETIEAISELEQQQIELNNLTIQNEMVMINEFRESHQRFQAFKPSREKIPHYWSYVLQNSGILKKIQSTNTDIEILEHLKDIYLTSFTVVSTVGPVIADRKRLRVGFKLVFEFEKNEWFEETELSKTVSYIFNEPIYYPKISNSGVTFYDGKNPKMIDSSQHSFFDFFEPINQKEEYSNEEEEEEIEDKLDEQIDDTICFSNDIILNSLYYFKNQMEPYSDDEDDDFSSDFSSLLNEDSESLNDESYESE</sequence>
<dbReference type="PANTHER" id="PTHR11875">
    <property type="entry name" value="TESTIS-SPECIFIC Y-ENCODED PROTEIN"/>
    <property type="match status" value="1"/>
</dbReference>
<evidence type="ECO:0000256" key="2">
    <source>
        <dbReference type="RuleBase" id="RU003876"/>
    </source>
</evidence>
<feature type="region of interest" description="Disordered" evidence="3">
    <location>
        <begin position="248"/>
        <end position="278"/>
    </location>
</feature>
<comment type="caution">
    <text evidence="4">The sequence shown here is derived from an EMBL/GenBank/DDBJ whole genome shotgun (WGS) entry which is preliminary data.</text>
</comment>
<evidence type="ECO:0008006" key="6">
    <source>
        <dbReference type="Google" id="ProtNLM"/>
    </source>
</evidence>
<dbReference type="SUPFAM" id="SSF143113">
    <property type="entry name" value="NAP-like"/>
    <property type="match status" value="1"/>
</dbReference>
<dbReference type="InterPro" id="IPR037231">
    <property type="entry name" value="NAP-like_sf"/>
</dbReference>
<name>A0ABQ0DCN2_9EUKA</name>
<evidence type="ECO:0000313" key="5">
    <source>
        <dbReference type="Proteomes" id="UP001628156"/>
    </source>
</evidence>
<keyword evidence="5" id="KW-1185">Reference proteome</keyword>
<feature type="compositionally biased region" description="Acidic residues" evidence="3">
    <location>
        <begin position="265"/>
        <end position="278"/>
    </location>
</feature>